<dbReference type="NCBIfam" id="TIGR00360">
    <property type="entry name" value="ComEC_N-term"/>
    <property type="match status" value="1"/>
</dbReference>
<proteinExistence type="predicted"/>
<reference evidence="9 10" key="1">
    <citation type="submission" date="2021-06" db="EMBL/GenBank/DDBJ databases">
        <title>Whole genome sequences of Flavobacterium sp. KK2020170 and assembly.</title>
        <authorList>
            <person name="Kitahara K."/>
            <person name="Miyoshi S."/>
            <person name="Uesaka K."/>
        </authorList>
    </citation>
    <scope>NUCLEOTIDE SEQUENCE [LARGE SCALE GENOMIC DNA]</scope>
    <source>
        <strain evidence="9 10">KK2020170</strain>
    </source>
</reference>
<feature type="domain" description="ComEC/Rec2-related protein" evidence="7">
    <location>
        <begin position="231"/>
        <end position="501"/>
    </location>
</feature>
<dbReference type="Pfam" id="PF03772">
    <property type="entry name" value="Competence"/>
    <property type="match status" value="1"/>
</dbReference>
<protein>
    <submittedName>
        <fullName evidence="9">Competence protein ComEC</fullName>
    </submittedName>
</protein>
<evidence type="ECO:0000256" key="5">
    <source>
        <dbReference type="ARBA" id="ARBA00023136"/>
    </source>
</evidence>
<feature type="transmembrane region" description="Helical" evidence="6">
    <location>
        <begin position="445"/>
        <end position="463"/>
    </location>
</feature>
<name>A0ABN6HSN3_9FLAO</name>
<feature type="transmembrane region" description="Helical" evidence="6">
    <location>
        <begin position="381"/>
        <end position="405"/>
    </location>
</feature>
<keyword evidence="5 6" id="KW-0472">Membrane</keyword>
<evidence type="ECO:0000313" key="9">
    <source>
        <dbReference type="EMBL" id="BCY27531.1"/>
    </source>
</evidence>
<feature type="domain" description="DUF4131" evidence="8">
    <location>
        <begin position="27"/>
        <end position="190"/>
    </location>
</feature>
<dbReference type="PANTHER" id="PTHR30619">
    <property type="entry name" value="DNA INTERNALIZATION/COMPETENCE PROTEIN COMEC/REC2"/>
    <property type="match status" value="1"/>
</dbReference>
<evidence type="ECO:0000259" key="8">
    <source>
        <dbReference type="Pfam" id="PF13567"/>
    </source>
</evidence>
<keyword evidence="4 6" id="KW-1133">Transmembrane helix</keyword>
<feature type="transmembrane region" description="Helical" evidence="6">
    <location>
        <begin position="412"/>
        <end position="433"/>
    </location>
</feature>
<feature type="transmembrane region" description="Helical" evidence="6">
    <location>
        <begin position="5"/>
        <end position="24"/>
    </location>
</feature>
<dbReference type="PANTHER" id="PTHR30619:SF1">
    <property type="entry name" value="RECOMBINATION PROTEIN 2"/>
    <property type="match status" value="1"/>
</dbReference>
<keyword evidence="3 6" id="KW-0812">Transmembrane</keyword>
<feature type="transmembrane region" description="Helical" evidence="6">
    <location>
        <begin position="328"/>
        <end position="344"/>
    </location>
</feature>
<keyword evidence="2" id="KW-1003">Cell membrane</keyword>
<feature type="transmembrane region" description="Helical" evidence="6">
    <location>
        <begin position="60"/>
        <end position="78"/>
    </location>
</feature>
<dbReference type="InterPro" id="IPR004477">
    <property type="entry name" value="ComEC_N"/>
</dbReference>
<organism evidence="9 10">
    <name type="scientific">Flavobacterium okayamense</name>
    <dbReference type="NCBI Taxonomy" id="2830782"/>
    <lineage>
        <taxon>Bacteria</taxon>
        <taxon>Pseudomonadati</taxon>
        <taxon>Bacteroidota</taxon>
        <taxon>Flavobacteriia</taxon>
        <taxon>Flavobacteriales</taxon>
        <taxon>Flavobacteriaceae</taxon>
        <taxon>Flavobacterium</taxon>
    </lineage>
</organism>
<accession>A0ABN6HSN3</accession>
<feature type="transmembrane region" description="Helical" evidence="6">
    <location>
        <begin position="252"/>
        <end position="273"/>
    </location>
</feature>
<dbReference type="InterPro" id="IPR052159">
    <property type="entry name" value="Competence_DNA_uptake"/>
</dbReference>
<feature type="transmembrane region" description="Helical" evidence="6">
    <location>
        <begin position="506"/>
        <end position="524"/>
    </location>
</feature>
<feature type="transmembrane region" description="Helical" evidence="6">
    <location>
        <begin position="356"/>
        <end position="375"/>
    </location>
</feature>
<evidence type="ECO:0000313" key="10">
    <source>
        <dbReference type="Proteomes" id="UP000825258"/>
    </source>
</evidence>
<evidence type="ECO:0000256" key="3">
    <source>
        <dbReference type="ARBA" id="ARBA00022692"/>
    </source>
</evidence>
<sequence>MKVFAYPLIPFTISLSLGIVFNYYLNLNFLVLLLFLLFFLITLGIFWIKEKRSWKPTINFGIITYILAFNIGTIIQHLNYNPNSDYHYSKRINSSNSQSVKGTILSNLKSTAKNTKHLVAITEVNSEKVNGKILIYVRKNNQKGLVPGDEIAFISEFQNIPNTFNPYQFDYATYLKNQNIFHQVFLNNNDFIVLHHHENWNSFWYSVQNKLIDSYAIHHFDSKTNAILNSLLFGQRKLLDQETLAKYSNAGIIHILAISGLHVGIIYLLLLTLFKPFHRIKNGKLIALILILIFLWSFAIITGLSASVTRSVTMFTVIAIGNYLNRNSNIYNTIAFSALLLLLFNPNFIFDVGFQMSYAAVLAIVSLNPIFHYFHFSNSKIIKFFIDLSLVSIAAQIGVLPLSLFYFNQFPVLFLIANIVVIPLTILILWIGITTLILNVLLPKLSILFGEILEFLISILNNYAEWISKFELFIIRNISFNEILCLLSYFIIISFIFWTHKRTFKNFKTFLLGIIFLQVGFLFTKQESTFKNELIVYNSQKPIISLKYNNSVSFYTNDIEFNSNTINHYKRGSFGDDFNISSLENIYLFKNNKILIIDSIYYPIIEKPTHLIITNNPKINFDRVLEETHPKQVIVDNSNPYYKVEKWKATCEKRKIPFHATAEKGFYKLK</sequence>
<evidence type="ECO:0000256" key="6">
    <source>
        <dbReference type="SAM" id="Phobius"/>
    </source>
</evidence>
<feature type="transmembrane region" description="Helical" evidence="6">
    <location>
        <begin position="30"/>
        <end position="48"/>
    </location>
</feature>
<evidence type="ECO:0000256" key="4">
    <source>
        <dbReference type="ARBA" id="ARBA00022989"/>
    </source>
</evidence>
<evidence type="ECO:0000256" key="1">
    <source>
        <dbReference type="ARBA" id="ARBA00004651"/>
    </source>
</evidence>
<evidence type="ECO:0000256" key="2">
    <source>
        <dbReference type="ARBA" id="ARBA00022475"/>
    </source>
</evidence>
<dbReference type="Pfam" id="PF13567">
    <property type="entry name" value="DUF4131"/>
    <property type="match status" value="1"/>
</dbReference>
<dbReference type="RefSeq" id="WP_221259147.1">
    <property type="nucleotide sequence ID" value="NZ_AP024749.1"/>
</dbReference>
<keyword evidence="10" id="KW-1185">Reference proteome</keyword>
<comment type="subcellular location">
    <subcellularLocation>
        <location evidence="1">Cell membrane</location>
        <topology evidence="1">Multi-pass membrane protein</topology>
    </subcellularLocation>
</comment>
<dbReference type="EMBL" id="AP024749">
    <property type="protein sequence ID" value="BCY27531.1"/>
    <property type="molecule type" value="Genomic_DNA"/>
</dbReference>
<dbReference type="Proteomes" id="UP000825258">
    <property type="component" value="Chromosome"/>
</dbReference>
<evidence type="ECO:0000259" key="7">
    <source>
        <dbReference type="Pfam" id="PF03772"/>
    </source>
</evidence>
<feature type="transmembrane region" description="Helical" evidence="6">
    <location>
        <begin position="483"/>
        <end position="500"/>
    </location>
</feature>
<gene>
    <name evidence="9" type="ORF">KK2020170_03990</name>
</gene>
<dbReference type="InterPro" id="IPR025405">
    <property type="entry name" value="DUF4131"/>
</dbReference>
<feature type="transmembrane region" description="Helical" evidence="6">
    <location>
        <begin position="285"/>
        <end position="308"/>
    </location>
</feature>